<sequence>MSKDQENQPPKNEAEKHDEIAVPQESKNEVGQDDIDEPSKPNIQQDQEDKKNNENEIPVENDNKIKHDPPTYHYEKIPLKPKIAKEKSKPKGKGKPIIASSIYQAKNNPTLGRNKAKSKRSDINKSNKSNISKKKGSTASKASKTSKKSEAQKQPPTPSQDQQPGEMPQENHEEESERQEQLDEPKSQINEVMHSTFLNNNEQIIADLANLEIHQERQIFRIIFDTFKANPGVVEFDDLTVLGKALGKEKDEVDDLCHQIHDNFEGFLDFSQFCELLPNLDPSFKPKEPQEQLSEGGLEEEKKLEEVVVNKQNPDFENIENEGKQEINQDIPPQEIPQQPGSEIDKKAEAKIQNLQPTELGEYKDNAIVPSNGVALTPDSRVIKLIKQLNTYFRNCEKQKEFGEAKIVKKKLETLKKKELKRQKDYLRANQEKELISIENSQKIQFFEFSQAWDTFMADYESTAYLSLEKLKERHSKEMAELQKDLADKLNKNLKFSKKVYDLRRRVEALINMRNYEEADKYKMFLIKLENEERVKKSKELRKDTLKKEKKLKNLHQQQMAALLKRIQRDRNEQLKHRQKDSQKLIQRNRNILVDLLNKQSTEARRTSQFVQYTLGSTDEGPKKYYQAKIHYAPFVHKYKHCQTLNASKGAKKASKTTTNWNKTPKAKDTLEEPGSISGTDPEAEGDEEAIKLPLLK</sequence>
<dbReference type="SUPFAM" id="SSF47473">
    <property type="entry name" value="EF-hand"/>
    <property type="match status" value="1"/>
</dbReference>
<evidence type="ECO:0000256" key="1">
    <source>
        <dbReference type="SAM" id="Coils"/>
    </source>
</evidence>
<evidence type="ECO:0000256" key="2">
    <source>
        <dbReference type="SAM" id="MobiDB-lite"/>
    </source>
</evidence>
<name>A0AAD1X1C7_EUPCR</name>
<dbReference type="PANTHER" id="PTHR47026:SF2">
    <property type="entry name" value="FLAGELLAR ASSOCIATED PROTEIN"/>
    <property type="match status" value="1"/>
</dbReference>
<gene>
    <name evidence="3" type="ORF">ECRASSUSDP1_LOCUS764</name>
</gene>
<feature type="compositionally biased region" description="Polar residues" evidence="2">
    <location>
        <begin position="101"/>
        <end position="111"/>
    </location>
</feature>
<keyword evidence="1" id="KW-0175">Coiled coil</keyword>
<evidence type="ECO:0000313" key="3">
    <source>
        <dbReference type="EMBL" id="CAI2359473.1"/>
    </source>
</evidence>
<feature type="compositionally biased region" description="Basic and acidic residues" evidence="2">
    <location>
        <begin position="1"/>
        <end position="30"/>
    </location>
</feature>
<evidence type="ECO:0000313" key="4">
    <source>
        <dbReference type="Proteomes" id="UP001295684"/>
    </source>
</evidence>
<reference evidence="3" key="1">
    <citation type="submission" date="2023-07" db="EMBL/GenBank/DDBJ databases">
        <authorList>
            <consortium name="AG Swart"/>
            <person name="Singh M."/>
            <person name="Singh A."/>
            <person name="Seah K."/>
            <person name="Emmerich C."/>
        </authorList>
    </citation>
    <scope>NUCLEOTIDE SEQUENCE</scope>
    <source>
        <strain evidence="3">DP1</strain>
    </source>
</reference>
<feature type="coiled-coil region" evidence="1">
    <location>
        <begin position="465"/>
        <end position="492"/>
    </location>
</feature>
<feature type="region of interest" description="Disordered" evidence="2">
    <location>
        <begin position="648"/>
        <end position="697"/>
    </location>
</feature>
<organism evidence="3 4">
    <name type="scientific">Euplotes crassus</name>
    <dbReference type="NCBI Taxonomy" id="5936"/>
    <lineage>
        <taxon>Eukaryota</taxon>
        <taxon>Sar</taxon>
        <taxon>Alveolata</taxon>
        <taxon>Ciliophora</taxon>
        <taxon>Intramacronucleata</taxon>
        <taxon>Spirotrichea</taxon>
        <taxon>Hypotrichia</taxon>
        <taxon>Euplotida</taxon>
        <taxon>Euplotidae</taxon>
        <taxon>Moneuplotes</taxon>
    </lineage>
</organism>
<dbReference type="Proteomes" id="UP001295684">
    <property type="component" value="Unassembled WGS sequence"/>
</dbReference>
<proteinExistence type="predicted"/>
<dbReference type="InterPro" id="IPR011992">
    <property type="entry name" value="EF-hand-dom_pair"/>
</dbReference>
<dbReference type="PANTHER" id="PTHR47026">
    <property type="entry name" value="PIGMENTOSA GTPASE REGULATOR-LIKE PROTEIN, PUTATIVE-RELATED"/>
    <property type="match status" value="1"/>
</dbReference>
<keyword evidence="4" id="KW-1185">Reference proteome</keyword>
<comment type="caution">
    <text evidence="3">The sequence shown here is derived from an EMBL/GenBank/DDBJ whole genome shotgun (WGS) entry which is preliminary data.</text>
</comment>
<dbReference type="AlphaFoldDB" id="A0AAD1X1C7"/>
<feature type="region of interest" description="Disordered" evidence="2">
    <location>
        <begin position="1"/>
        <end position="184"/>
    </location>
</feature>
<feature type="coiled-coil region" evidence="1">
    <location>
        <begin position="529"/>
        <end position="573"/>
    </location>
</feature>
<accession>A0AAD1X1C7</accession>
<protein>
    <submittedName>
        <fullName evidence="3">Uncharacterized protein</fullName>
    </submittedName>
</protein>
<dbReference type="EMBL" id="CAMPGE010000718">
    <property type="protein sequence ID" value="CAI2359473.1"/>
    <property type="molecule type" value="Genomic_DNA"/>
</dbReference>
<feature type="compositionally biased region" description="Basic and acidic residues" evidence="2">
    <location>
        <begin position="61"/>
        <end position="89"/>
    </location>
</feature>